<evidence type="ECO:0000313" key="1">
    <source>
        <dbReference type="EMBL" id="QWU14384.1"/>
    </source>
</evidence>
<dbReference type="EMBL" id="FODH01000001">
    <property type="protein sequence ID" value="SEN49115.1"/>
    <property type="molecule type" value="Genomic_DNA"/>
</dbReference>
<accession>A0A1H8GZ19</accession>
<organism evidence="2 3">
    <name type="scientific">Paenibacillus sophorae</name>
    <dbReference type="NCBI Taxonomy" id="1333845"/>
    <lineage>
        <taxon>Bacteria</taxon>
        <taxon>Bacillati</taxon>
        <taxon>Bacillota</taxon>
        <taxon>Bacilli</taxon>
        <taxon>Bacillales</taxon>
        <taxon>Paenibacillaceae</taxon>
        <taxon>Paenibacillus</taxon>
    </lineage>
</organism>
<dbReference type="RefSeq" id="WP_175491767.1">
    <property type="nucleotide sequence ID" value="NZ_CP076607.1"/>
</dbReference>
<evidence type="ECO:0000313" key="3">
    <source>
        <dbReference type="Proteomes" id="UP000198809"/>
    </source>
</evidence>
<dbReference type="Proteomes" id="UP000198809">
    <property type="component" value="Unassembled WGS sequence"/>
</dbReference>
<reference evidence="1 4" key="2">
    <citation type="submission" date="2021-06" db="EMBL/GenBank/DDBJ databases">
        <title>Whole genome sequence of Paenibacillus sophorae DSM23020 for comparative genomics.</title>
        <authorList>
            <person name="Kim M.-J."/>
            <person name="Lee G."/>
            <person name="Shin J.-H."/>
        </authorList>
    </citation>
    <scope>NUCLEOTIDE SEQUENCE [LARGE SCALE GENOMIC DNA]</scope>
    <source>
        <strain evidence="1 4">DSM 23020</strain>
    </source>
</reference>
<proteinExistence type="predicted"/>
<evidence type="ECO:0000313" key="4">
    <source>
        <dbReference type="Proteomes" id="UP000683429"/>
    </source>
</evidence>
<dbReference type="AlphaFoldDB" id="A0A1H8GZ19"/>
<gene>
    <name evidence="1" type="ORF">KP014_20980</name>
    <name evidence="2" type="ORF">SAMN04487895_101692</name>
</gene>
<evidence type="ECO:0000313" key="2">
    <source>
        <dbReference type="EMBL" id="SEN49115.1"/>
    </source>
</evidence>
<sequence>MMYEKYVGVNEIIGFLKLNEGTSIIVHALGEDGNHEREIESINMNFDNKFIYINDFPVSVHHIANFYLTTDWGSCARIVLYTDKDNVFNEINLTCNEPEINGRNIPFKLTPYLQRQLKIYD</sequence>
<protein>
    <submittedName>
        <fullName evidence="2">Uncharacterized protein</fullName>
    </submittedName>
</protein>
<dbReference type="EMBL" id="CP076607">
    <property type="protein sequence ID" value="QWU14384.1"/>
    <property type="molecule type" value="Genomic_DNA"/>
</dbReference>
<dbReference type="STRING" id="1333845.SAMN04487895_101692"/>
<keyword evidence="4" id="KW-1185">Reference proteome</keyword>
<reference evidence="2 3" key="1">
    <citation type="submission" date="2016-10" db="EMBL/GenBank/DDBJ databases">
        <authorList>
            <person name="de Groot N.N."/>
        </authorList>
    </citation>
    <scope>NUCLEOTIDE SEQUENCE [LARGE SCALE GENOMIC DNA]</scope>
    <source>
        <strain evidence="2 3">CGMCC 1.10238</strain>
    </source>
</reference>
<name>A0A1H8GZ19_9BACL</name>
<dbReference type="Proteomes" id="UP000683429">
    <property type="component" value="Chromosome"/>
</dbReference>